<accession>A0A367WE80</accession>
<evidence type="ECO:0000313" key="2">
    <source>
        <dbReference type="EMBL" id="RCK38812.1"/>
    </source>
</evidence>
<dbReference type="RefSeq" id="WP_114100868.1">
    <property type="nucleotide sequence ID" value="NZ_JPWF01000002.1"/>
</dbReference>
<feature type="signal peptide" evidence="1">
    <location>
        <begin position="1"/>
        <end position="22"/>
    </location>
</feature>
<feature type="chain" id="PRO_5017057708" description="Spore coat protein U domain-containing protein" evidence="1">
    <location>
        <begin position="23"/>
        <end position="224"/>
    </location>
</feature>
<dbReference type="OrthoDB" id="9843881at2"/>
<dbReference type="EMBL" id="JPWF01000002">
    <property type="protein sequence ID" value="RCK38812.1"/>
    <property type="molecule type" value="Genomic_DNA"/>
</dbReference>
<comment type="caution">
    <text evidence="2">The sequence shown here is derived from an EMBL/GenBank/DDBJ whole genome shotgun (WGS) entry which is preliminary data.</text>
</comment>
<gene>
    <name evidence="2" type="ORF">TH19_03130</name>
</gene>
<protein>
    <recommendedName>
        <fullName evidence="4">Spore coat protein U domain-containing protein</fullName>
    </recommendedName>
</protein>
<dbReference type="Proteomes" id="UP000253226">
    <property type="component" value="Unassembled WGS sequence"/>
</dbReference>
<keyword evidence="1" id="KW-0732">Signal</keyword>
<name>A0A367WE80_9PROT</name>
<evidence type="ECO:0000313" key="3">
    <source>
        <dbReference type="Proteomes" id="UP000253226"/>
    </source>
</evidence>
<sequence length="224" mass="22944">MKNVITSLGITGLILLPNIAQSAIPGTASQPSVYEVTVTQVELCSDAACTESYIAGSGSQSFDISSATAGSDVGSYTDLSGIPLFQTWSHVRVTISTTINIGATWNDGTDNCGTSNPVQASGHTQTYGAPANGTATPAAFVIPNIGFNGITSADYDGFNLSKSNGAGTAVITYPLNAPYTCKGVMPRIAVEFNTSEAFGYVDPGAGQCGAFPRPPEVTITVTDP</sequence>
<evidence type="ECO:0000256" key="1">
    <source>
        <dbReference type="SAM" id="SignalP"/>
    </source>
</evidence>
<proteinExistence type="predicted"/>
<dbReference type="AlphaFoldDB" id="A0A367WE80"/>
<evidence type="ECO:0008006" key="4">
    <source>
        <dbReference type="Google" id="ProtNLM"/>
    </source>
</evidence>
<organism evidence="2 3">
    <name type="scientific">Thalassospira profundimaris</name>
    <dbReference type="NCBI Taxonomy" id="502049"/>
    <lineage>
        <taxon>Bacteria</taxon>
        <taxon>Pseudomonadati</taxon>
        <taxon>Pseudomonadota</taxon>
        <taxon>Alphaproteobacteria</taxon>
        <taxon>Rhodospirillales</taxon>
        <taxon>Thalassospiraceae</taxon>
        <taxon>Thalassospira</taxon>
    </lineage>
</organism>
<reference evidence="2 3" key="1">
    <citation type="submission" date="2014-07" db="EMBL/GenBank/DDBJ databases">
        <title>Draft genome sequence of Thalassospira profundimaris 35.</title>
        <authorList>
            <person name="Lai Q."/>
            <person name="Shao Z."/>
        </authorList>
    </citation>
    <scope>NUCLEOTIDE SEQUENCE [LARGE SCALE GENOMIC DNA]</scope>
    <source>
        <strain evidence="2 3">35</strain>
    </source>
</reference>